<dbReference type="RefSeq" id="WP_222263621.1">
    <property type="nucleotide sequence ID" value="NZ_JAAXEB010000030.1"/>
</dbReference>
<sequence length="67" mass="7761">MTERPLKSTRLTVSLKEQDYDALTQIAVARDVSLSWVIRQAIRQFIEKDRESEHKIESSSDARPSNE</sequence>
<dbReference type="SUPFAM" id="SSF47598">
    <property type="entry name" value="Ribbon-helix-helix"/>
    <property type="match status" value="1"/>
</dbReference>
<evidence type="ECO:0000313" key="3">
    <source>
        <dbReference type="Proteomes" id="UP000825699"/>
    </source>
</evidence>
<dbReference type="CDD" id="cd21631">
    <property type="entry name" value="RHH_CopG_NikR-like"/>
    <property type="match status" value="1"/>
</dbReference>
<dbReference type="InterPro" id="IPR013321">
    <property type="entry name" value="Arc_rbn_hlx_hlx"/>
</dbReference>
<dbReference type="EMBL" id="JAAXEP010000031">
    <property type="protein sequence ID" value="MBY5633147.1"/>
    <property type="molecule type" value="Genomic_DNA"/>
</dbReference>
<organism evidence="2 3">
    <name type="scientific">Rhizobium leguminosarum</name>
    <dbReference type="NCBI Taxonomy" id="384"/>
    <lineage>
        <taxon>Bacteria</taxon>
        <taxon>Pseudomonadati</taxon>
        <taxon>Pseudomonadota</taxon>
        <taxon>Alphaproteobacteria</taxon>
        <taxon>Hyphomicrobiales</taxon>
        <taxon>Rhizobiaceae</taxon>
        <taxon>Rhizobium/Agrobacterium group</taxon>
        <taxon>Rhizobium</taxon>
    </lineage>
</organism>
<evidence type="ECO:0000313" key="2">
    <source>
        <dbReference type="EMBL" id="MBY5633147.1"/>
    </source>
</evidence>
<feature type="domain" description="Ribbon-helix-helix protein CopG" evidence="1">
    <location>
        <begin position="10"/>
        <end position="48"/>
    </location>
</feature>
<dbReference type="AlphaFoldDB" id="A0AAJ1AHT4"/>
<dbReference type="Gene3D" id="1.10.1220.10">
    <property type="entry name" value="Met repressor-like"/>
    <property type="match status" value="1"/>
</dbReference>
<dbReference type="InterPro" id="IPR010985">
    <property type="entry name" value="Ribbon_hlx_hlx"/>
</dbReference>
<accession>A0AAJ1AHT4</accession>
<dbReference type="Pfam" id="PF01402">
    <property type="entry name" value="RHH_1"/>
    <property type="match status" value="1"/>
</dbReference>
<name>A0AAJ1AHT4_RHILE</name>
<dbReference type="GO" id="GO:0006355">
    <property type="term" value="P:regulation of DNA-templated transcription"/>
    <property type="evidence" value="ECO:0007669"/>
    <property type="project" value="InterPro"/>
</dbReference>
<gene>
    <name evidence="2" type="ORF">HFO42_34590</name>
</gene>
<dbReference type="InterPro" id="IPR002145">
    <property type="entry name" value="CopG"/>
</dbReference>
<comment type="caution">
    <text evidence="2">The sequence shown here is derived from an EMBL/GenBank/DDBJ whole genome shotgun (WGS) entry which is preliminary data.</text>
</comment>
<protein>
    <submittedName>
        <fullName evidence="2">CopG family transcriptional regulator</fullName>
    </submittedName>
</protein>
<dbReference type="Proteomes" id="UP000825699">
    <property type="component" value="Unassembled WGS sequence"/>
</dbReference>
<evidence type="ECO:0000259" key="1">
    <source>
        <dbReference type="Pfam" id="PF01402"/>
    </source>
</evidence>
<reference evidence="2" key="1">
    <citation type="submission" date="2020-04" db="EMBL/GenBank/DDBJ databases">
        <title>Global-level population genomics supports evidence of horizontal gene transfer on evolution of Rhizobia in Lentils.</title>
        <authorList>
            <person name="Gai Y."/>
            <person name="Cook D."/>
            <person name="Riely B."/>
        </authorList>
    </citation>
    <scope>NUCLEOTIDE SEQUENCE</scope>
    <source>
        <strain evidence="2">Derici101B</strain>
    </source>
</reference>
<proteinExistence type="predicted"/>